<evidence type="ECO:0000313" key="3">
    <source>
        <dbReference type="Proteomes" id="UP000192801"/>
    </source>
</evidence>
<proteinExistence type="predicted"/>
<name>A0A1X0DEM6_9MYCO</name>
<dbReference type="Proteomes" id="UP000192801">
    <property type="component" value="Unassembled WGS sequence"/>
</dbReference>
<sequence>MRTVAAGAAVAAGLGIAGLLGGTAVASAHPGSPCGYNCNGGGHDIGGRDFGGRHDFGGRGAGFIAPPPDRAWRGIEQGRFDHQPFNYGGQWVTPVYDPGYAAWGFWLGPVWIPL</sequence>
<comment type="caution">
    <text evidence="2">The sequence shown here is derived from an EMBL/GenBank/DDBJ whole genome shotgun (WGS) entry which is preliminary data.</text>
</comment>
<organism evidence="2 3">
    <name type="scientific">Mycolicibacterium insubricum</name>
    <dbReference type="NCBI Taxonomy" id="444597"/>
    <lineage>
        <taxon>Bacteria</taxon>
        <taxon>Bacillati</taxon>
        <taxon>Actinomycetota</taxon>
        <taxon>Actinomycetes</taxon>
        <taxon>Mycobacteriales</taxon>
        <taxon>Mycobacteriaceae</taxon>
        <taxon>Mycolicibacterium</taxon>
    </lineage>
</organism>
<evidence type="ECO:0000313" key="2">
    <source>
        <dbReference type="EMBL" id="ORA70844.1"/>
    </source>
</evidence>
<protein>
    <submittedName>
        <fullName evidence="2">Uncharacterized protein</fullName>
    </submittedName>
</protein>
<feature type="chain" id="PRO_5012281122" evidence="1">
    <location>
        <begin position="29"/>
        <end position="114"/>
    </location>
</feature>
<keyword evidence="1" id="KW-0732">Signal</keyword>
<keyword evidence="3" id="KW-1185">Reference proteome</keyword>
<dbReference type="EMBL" id="MVHS01000018">
    <property type="protein sequence ID" value="ORA70844.1"/>
    <property type="molecule type" value="Genomic_DNA"/>
</dbReference>
<gene>
    <name evidence="2" type="ORF">BST26_09985</name>
</gene>
<evidence type="ECO:0000256" key="1">
    <source>
        <dbReference type="SAM" id="SignalP"/>
    </source>
</evidence>
<feature type="signal peptide" evidence="1">
    <location>
        <begin position="1"/>
        <end position="28"/>
    </location>
</feature>
<accession>A0A1X0DEM6</accession>
<dbReference type="OrthoDB" id="4578563at2"/>
<dbReference type="AlphaFoldDB" id="A0A1X0DEM6"/>
<reference evidence="2 3" key="1">
    <citation type="submission" date="2016-12" db="EMBL/GenBank/DDBJ databases">
        <title>The new phylogeny of genus Mycobacterium.</title>
        <authorList>
            <person name="Tortoli E."/>
            <person name="Trovato A."/>
            <person name="Cirillo D.M."/>
        </authorList>
    </citation>
    <scope>NUCLEOTIDE SEQUENCE [LARGE SCALE GENOMIC DNA]</scope>
    <source>
        <strain evidence="2 3">DSM 45130</strain>
    </source>
</reference>